<reference evidence="3 4" key="1">
    <citation type="submission" date="2016-10" db="EMBL/GenBank/DDBJ databases">
        <authorList>
            <person name="Varghese N."/>
            <person name="Submissions S."/>
        </authorList>
    </citation>
    <scope>NUCLEOTIDE SEQUENCE [LARGE SCALE GENOMIC DNA]</scope>
    <source>
        <strain evidence="3 4">RHA_55</strain>
    </source>
</reference>
<dbReference type="InterPro" id="IPR018392">
    <property type="entry name" value="LysM"/>
</dbReference>
<dbReference type="SUPFAM" id="SSF51261">
    <property type="entry name" value="Duplicated hybrid motif"/>
    <property type="match status" value="1"/>
</dbReference>
<dbReference type="InterPro" id="IPR050570">
    <property type="entry name" value="Cell_wall_metabolism_enzyme"/>
</dbReference>
<dbReference type="InterPro" id="IPR036779">
    <property type="entry name" value="LysM_dom_sf"/>
</dbReference>
<dbReference type="InterPro" id="IPR011055">
    <property type="entry name" value="Dup_hybrid_motif"/>
</dbReference>
<keyword evidence="1" id="KW-0812">Transmembrane</keyword>
<dbReference type="PANTHER" id="PTHR21666:SF270">
    <property type="entry name" value="MUREIN HYDROLASE ACTIVATOR ENVC"/>
    <property type="match status" value="1"/>
</dbReference>
<dbReference type="Pfam" id="PF01551">
    <property type="entry name" value="Peptidase_M23"/>
    <property type="match status" value="1"/>
</dbReference>
<keyword evidence="1" id="KW-1133">Transmembrane helix</keyword>
<gene>
    <name evidence="3" type="ORF">SAMN04489797_0009</name>
</gene>
<dbReference type="AlphaFoldDB" id="A0A1H1LKK8"/>
<dbReference type="STRING" id="1249933.SAMN04489797_0009"/>
<evidence type="ECO:0000313" key="3">
    <source>
        <dbReference type="EMBL" id="SDR75113.1"/>
    </source>
</evidence>
<dbReference type="CDD" id="cd12797">
    <property type="entry name" value="M23_peptidase"/>
    <property type="match status" value="1"/>
</dbReference>
<name>A0A1H1LKK8_9FLAO</name>
<proteinExistence type="predicted"/>
<keyword evidence="4" id="KW-1185">Reference proteome</keyword>
<organism evidence="3 4">
    <name type="scientific">Winogradskyella sediminis</name>
    <dbReference type="NCBI Taxonomy" id="1382466"/>
    <lineage>
        <taxon>Bacteria</taxon>
        <taxon>Pseudomonadati</taxon>
        <taxon>Bacteroidota</taxon>
        <taxon>Flavobacteriia</taxon>
        <taxon>Flavobacteriales</taxon>
        <taxon>Flavobacteriaceae</taxon>
        <taxon>Winogradskyella</taxon>
    </lineage>
</organism>
<dbReference type="SUPFAM" id="SSF54106">
    <property type="entry name" value="LysM domain"/>
    <property type="match status" value="1"/>
</dbReference>
<sequence length="336" mass="38021">MVWLRLPRTNNIYPIFAFQKPVRLRFPSMKYIFISIVFCCASLLGIAQNDSLSNSLKIELQSYKFNGAILVETVEIPLIRKKALAIDIKADHWDTTVHNPYIDTFQKFPVELNFTDTTFASPVPHTKVITSRYGWRRGRPHNGIDIDLVTGDSVSTILDGIVRFARYTSGFGNAVVVRHYNGLESTYAHLSHIGVKVNDTLVRGQYIGKGGNTGNSRGSHLHLELSYKGEQIHPEYLFDFSSKNAIRSQQVWVTQKWTHARFHNSRRVSKVKVIKSADEAALLSLAKKPRMYVVKKGDTLYGISRQNNMSISRLCKTNAINKSSPLKIGQKLVLEP</sequence>
<feature type="transmembrane region" description="Helical" evidence="1">
    <location>
        <begin position="29"/>
        <end position="47"/>
    </location>
</feature>
<dbReference type="EMBL" id="LT629774">
    <property type="protein sequence ID" value="SDR75113.1"/>
    <property type="molecule type" value="Genomic_DNA"/>
</dbReference>
<evidence type="ECO:0000256" key="1">
    <source>
        <dbReference type="SAM" id="Phobius"/>
    </source>
</evidence>
<feature type="domain" description="LysM" evidence="2">
    <location>
        <begin position="290"/>
        <end position="334"/>
    </location>
</feature>
<dbReference type="InterPro" id="IPR016047">
    <property type="entry name" value="M23ase_b-sheet_dom"/>
</dbReference>
<protein>
    <submittedName>
        <fullName evidence="3">LysM domain-containing protein</fullName>
    </submittedName>
</protein>
<dbReference type="Pfam" id="PF01476">
    <property type="entry name" value="LysM"/>
    <property type="match status" value="1"/>
</dbReference>
<keyword evidence="1" id="KW-0472">Membrane</keyword>
<dbReference type="Proteomes" id="UP000198963">
    <property type="component" value="Chromosome I"/>
</dbReference>
<dbReference type="GO" id="GO:0004222">
    <property type="term" value="F:metalloendopeptidase activity"/>
    <property type="evidence" value="ECO:0007669"/>
    <property type="project" value="TreeGrafter"/>
</dbReference>
<dbReference type="SMART" id="SM00257">
    <property type="entry name" value="LysM"/>
    <property type="match status" value="1"/>
</dbReference>
<dbReference type="Gene3D" id="2.70.70.10">
    <property type="entry name" value="Glucose Permease (Domain IIA)"/>
    <property type="match status" value="1"/>
</dbReference>
<dbReference type="Gene3D" id="3.10.350.10">
    <property type="entry name" value="LysM domain"/>
    <property type="match status" value="1"/>
</dbReference>
<dbReference type="PANTHER" id="PTHR21666">
    <property type="entry name" value="PEPTIDASE-RELATED"/>
    <property type="match status" value="1"/>
</dbReference>
<dbReference type="CDD" id="cd00118">
    <property type="entry name" value="LysM"/>
    <property type="match status" value="1"/>
</dbReference>
<dbReference type="PROSITE" id="PS51782">
    <property type="entry name" value="LYSM"/>
    <property type="match status" value="1"/>
</dbReference>
<accession>A0A1H1LKK8</accession>
<evidence type="ECO:0000313" key="4">
    <source>
        <dbReference type="Proteomes" id="UP000198963"/>
    </source>
</evidence>
<evidence type="ECO:0000259" key="2">
    <source>
        <dbReference type="PROSITE" id="PS51782"/>
    </source>
</evidence>